<keyword evidence="6" id="KW-0675">Receptor</keyword>
<feature type="region of interest" description="Disordered" evidence="9">
    <location>
        <begin position="794"/>
        <end position="835"/>
    </location>
</feature>
<evidence type="ECO:0000256" key="3">
    <source>
        <dbReference type="ARBA" id="ARBA00022989"/>
    </source>
</evidence>
<evidence type="ECO:0000259" key="12">
    <source>
        <dbReference type="PROSITE" id="PS50259"/>
    </source>
</evidence>
<evidence type="ECO:0000313" key="13">
    <source>
        <dbReference type="EMBL" id="KAJ3181007.1"/>
    </source>
</evidence>
<feature type="domain" description="G-protein coupled receptors family 3 profile" evidence="12">
    <location>
        <begin position="382"/>
        <end position="591"/>
    </location>
</feature>
<organism evidence="13 14">
    <name type="scientific">Geranomyces variabilis</name>
    <dbReference type="NCBI Taxonomy" id="109894"/>
    <lineage>
        <taxon>Eukaryota</taxon>
        <taxon>Fungi</taxon>
        <taxon>Fungi incertae sedis</taxon>
        <taxon>Chytridiomycota</taxon>
        <taxon>Chytridiomycota incertae sedis</taxon>
        <taxon>Chytridiomycetes</taxon>
        <taxon>Spizellomycetales</taxon>
        <taxon>Powellomycetaceae</taxon>
        <taxon>Geranomyces</taxon>
    </lineage>
</organism>
<dbReference type="InterPro" id="IPR002455">
    <property type="entry name" value="GPCR3_GABA-B"/>
</dbReference>
<comment type="caution">
    <text evidence="13">The sequence shown here is derived from an EMBL/GenBank/DDBJ whole genome shotgun (WGS) entry which is preliminary data.</text>
</comment>
<feature type="compositionally biased region" description="Low complexity" evidence="9">
    <location>
        <begin position="798"/>
        <end position="824"/>
    </location>
</feature>
<dbReference type="AlphaFoldDB" id="A0AAD5TNC1"/>
<dbReference type="Proteomes" id="UP001212152">
    <property type="component" value="Unassembled WGS sequence"/>
</dbReference>
<dbReference type="Pfam" id="PF01094">
    <property type="entry name" value="ANF_receptor"/>
    <property type="match status" value="1"/>
</dbReference>
<dbReference type="InterPro" id="IPR011993">
    <property type="entry name" value="PH-like_dom_sf"/>
</dbReference>
<evidence type="ECO:0000256" key="7">
    <source>
        <dbReference type="ARBA" id="ARBA00023180"/>
    </source>
</evidence>
<dbReference type="Pfam" id="PF00003">
    <property type="entry name" value="7tm_3"/>
    <property type="match status" value="1"/>
</dbReference>
<evidence type="ECO:0000256" key="2">
    <source>
        <dbReference type="ARBA" id="ARBA00022692"/>
    </source>
</evidence>
<dbReference type="InterPro" id="IPR001828">
    <property type="entry name" value="ANF_lig-bd_rcpt"/>
</dbReference>
<dbReference type="CDD" id="cd15047">
    <property type="entry name" value="7tmC_GABA-B-like"/>
    <property type="match status" value="1"/>
</dbReference>
<evidence type="ECO:0000256" key="6">
    <source>
        <dbReference type="ARBA" id="ARBA00023170"/>
    </source>
</evidence>
<dbReference type="SUPFAM" id="SSF53822">
    <property type="entry name" value="Periplasmic binding protein-like I"/>
    <property type="match status" value="1"/>
</dbReference>
<feature type="region of interest" description="Disordered" evidence="9">
    <location>
        <begin position="652"/>
        <end position="686"/>
    </location>
</feature>
<evidence type="ECO:0000256" key="5">
    <source>
        <dbReference type="ARBA" id="ARBA00023136"/>
    </source>
</evidence>
<reference evidence="13" key="1">
    <citation type="submission" date="2020-05" db="EMBL/GenBank/DDBJ databases">
        <title>Phylogenomic resolution of chytrid fungi.</title>
        <authorList>
            <person name="Stajich J.E."/>
            <person name="Amses K."/>
            <person name="Simmons R."/>
            <person name="Seto K."/>
            <person name="Myers J."/>
            <person name="Bonds A."/>
            <person name="Quandt C.A."/>
            <person name="Barry K."/>
            <person name="Liu P."/>
            <person name="Grigoriev I."/>
            <person name="Longcore J.E."/>
            <person name="James T.Y."/>
        </authorList>
    </citation>
    <scope>NUCLEOTIDE SEQUENCE</scope>
    <source>
        <strain evidence="13">JEL0379</strain>
    </source>
</reference>
<dbReference type="PANTHER" id="PTHR10519">
    <property type="entry name" value="GABA-B RECEPTOR"/>
    <property type="match status" value="1"/>
</dbReference>
<dbReference type="GO" id="GO:0038039">
    <property type="term" value="C:G protein-coupled receptor heterodimeric complex"/>
    <property type="evidence" value="ECO:0007669"/>
    <property type="project" value="TreeGrafter"/>
</dbReference>
<feature type="transmembrane region" description="Helical" evidence="10">
    <location>
        <begin position="490"/>
        <end position="511"/>
    </location>
</feature>
<dbReference type="Gene3D" id="2.30.29.30">
    <property type="entry name" value="Pleckstrin-homology domain (PH domain)/Phosphotyrosine-binding domain (PTB)"/>
    <property type="match status" value="1"/>
</dbReference>
<evidence type="ECO:0000256" key="10">
    <source>
        <dbReference type="SAM" id="Phobius"/>
    </source>
</evidence>
<dbReference type="Gene3D" id="3.40.50.2300">
    <property type="match status" value="2"/>
</dbReference>
<dbReference type="PANTHER" id="PTHR10519:SF20">
    <property type="entry name" value="G-PROTEIN COUPLED RECEPTOR 156-RELATED"/>
    <property type="match status" value="1"/>
</dbReference>
<evidence type="ECO:0000256" key="9">
    <source>
        <dbReference type="SAM" id="MobiDB-lite"/>
    </source>
</evidence>
<keyword evidence="3 10" id="KW-1133">Transmembrane helix</keyword>
<dbReference type="InterPro" id="IPR001849">
    <property type="entry name" value="PH_domain"/>
</dbReference>
<dbReference type="PRINTS" id="PR01176">
    <property type="entry name" value="GABABRECEPTR"/>
</dbReference>
<protein>
    <recommendedName>
        <fullName evidence="15">G-protein coupled receptors family 3 profile domain-containing protein</fullName>
    </recommendedName>
</protein>
<evidence type="ECO:0000259" key="11">
    <source>
        <dbReference type="PROSITE" id="PS50003"/>
    </source>
</evidence>
<evidence type="ECO:0000256" key="8">
    <source>
        <dbReference type="ARBA" id="ARBA00023224"/>
    </source>
</evidence>
<dbReference type="GO" id="GO:0004965">
    <property type="term" value="F:G protein-coupled GABA receptor activity"/>
    <property type="evidence" value="ECO:0007669"/>
    <property type="project" value="InterPro"/>
</dbReference>
<feature type="transmembrane region" description="Helical" evidence="10">
    <location>
        <begin position="382"/>
        <end position="407"/>
    </location>
</feature>
<feature type="compositionally biased region" description="Basic and acidic residues" evidence="9">
    <location>
        <begin position="825"/>
        <end position="835"/>
    </location>
</feature>
<comment type="subcellular location">
    <subcellularLocation>
        <location evidence="1">Membrane</location>
        <topology evidence="1">Multi-pass membrane protein</topology>
    </subcellularLocation>
</comment>
<feature type="domain" description="PH" evidence="11">
    <location>
        <begin position="694"/>
        <end position="795"/>
    </location>
</feature>
<feature type="transmembrane region" description="Helical" evidence="10">
    <location>
        <begin position="419"/>
        <end position="439"/>
    </location>
</feature>
<accession>A0AAD5TNC1</accession>
<feature type="transmembrane region" description="Helical" evidence="10">
    <location>
        <begin position="540"/>
        <end position="560"/>
    </location>
</feature>
<feature type="transmembrane region" description="Helical" evidence="10">
    <location>
        <begin position="451"/>
        <end position="470"/>
    </location>
</feature>
<evidence type="ECO:0000256" key="1">
    <source>
        <dbReference type="ARBA" id="ARBA00004141"/>
    </source>
</evidence>
<name>A0AAD5TNC1_9FUNG</name>
<evidence type="ECO:0000256" key="4">
    <source>
        <dbReference type="ARBA" id="ARBA00023040"/>
    </source>
</evidence>
<gene>
    <name evidence="13" type="ORF">HDU87_001657</name>
</gene>
<feature type="transmembrane region" description="Helical" evidence="10">
    <location>
        <begin position="604"/>
        <end position="623"/>
    </location>
</feature>
<keyword evidence="14" id="KW-1185">Reference proteome</keyword>
<feature type="transmembrane region" description="Helical" evidence="10">
    <location>
        <begin position="572"/>
        <end position="592"/>
    </location>
</feature>
<dbReference type="PROSITE" id="PS50003">
    <property type="entry name" value="PH_DOMAIN"/>
    <property type="match status" value="1"/>
</dbReference>
<sequence length="835" mass="89441">MEALLPAGVNIQLTHYNSNLSTVMSASQAAQAVADQNIGVFGDLTSGGTLAAGLVLAKTQTLQCSGSATSDEMSAKNVRYFFRTVPADSKQGAVLASLVQSYNWASVGLVFADSSYGKGIADQVSSNLAGTKTSIVFQQQYEMTTYTQTLDALRASDARIIIWAGDTGDIETFVPYCRKIGLFGPAYVWILSEAGSGLFEAIKDGIVANPPTFVQADLDAVNGMLLTIPSEGIGQKYTDFTTQYEAMYAPLQVQPYSGFYYDCFLVMIQALIQYQATAQPPVSWADIAAGNFPRNLQPLLQGVMDANTIGLSGQIQFDDNFDRIGQYEIHNYYDGVVSTIGVTTGTNYQVTLNPSTSAVFFGGSTTVPTILLPSWTTFKDPVGIILMLLYSLMMVVTAVSGAMVHVWRDRPAIKALSPFFMMIMSVGMELAYATIFTSLGEPKTLNCNLRTWLFGIAFAIVLGCLIAKTYRIWRVFANERLASPLGIAQILRMAGAFTVGEAFILAVWSGYSPLQPLMVTNKLDGTYTYSCQSVTGNSGFIAAIFIYNGLLLAVATYLAVGTRNVPSKYSEAKYIAFTVYSLLIWCTLIIAVSFTGGTSEKLSFLIQAFGVVFVTATTWALLIGRVMIAELTAGKEETFSIPARSGMLLASPSGGTGGGAENSGKGLTGARPANTATTKSIGPGSPTGAGGMYSSVDIGDYPVRNLSSWFGRWERYELLLTTVPVARLGLRPIIPGNTKKPGIMVDVTTIRVSRSKSKVFKSSFEITIDGRALLVQANTDQEADDWVRKLRAAGTMRGESSGSKSVTSQSGAPAPRAVPAPVGSRTDRNNNDDIA</sequence>
<dbReference type="GO" id="GO:0007214">
    <property type="term" value="P:gamma-aminobutyric acid signaling pathway"/>
    <property type="evidence" value="ECO:0007669"/>
    <property type="project" value="TreeGrafter"/>
</dbReference>
<evidence type="ECO:0008006" key="15">
    <source>
        <dbReference type="Google" id="ProtNLM"/>
    </source>
</evidence>
<dbReference type="SUPFAM" id="SSF50729">
    <property type="entry name" value="PH domain-like"/>
    <property type="match status" value="1"/>
</dbReference>
<evidence type="ECO:0000313" key="14">
    <source>
        <dbReference type="Proteomes" id="UP001212152"/>
    </source>
</evidence>
<dbReference type="PROSITE" id="PS50259">
    <property type="entry name" value="G_PROTEIN_RECEP_F3_4"/>
    <property type="match status" value="1"/>
</dbReference>
<dbReference type="InterPro" id="IPR028082">
    <property type="entry name" value="Peripla_BP_I"/>
</dbReference>
<proteinExistence type="predicted"/>
<keyword evidence="8" id="KW-0807">Transducer</keyword>
<dbReference type="EMBL" id="JADGJQ010000014">
    <property type="protein sequence ID" value="KAJ3181007.1"/>
    <property type="molecule type" value="Genomic_DNA"/>
</dbReference>
<dbReference type="InterPro" id="IPR017978">
    <property type="entry name" value="GPCR_3_C"/>
</dbReference>
<keyword evidence="4" id="KW-0297">G-protein coupled receptor</keyword>
<keyword evidence="2 10" id="KW-0812">Transmembrane</keyword>
<keyword evidence="5 10" id="KW-0472">Membrane</keyword>
<keyword evidence="7" id="KW-0325">Glycoprotein</keyword>